<protein>
    <submittedName>
        <fullName evidence="1">Uncharacterized protein</fullName>
    </submittedName>
</protein>
<organism evidence="1 2">
    <name type="scientific">Dallia pectoralis</name>
    <name type="common">Alaska blackfish</name>
    <dbReference type="NCBI Taxonomy" id="75939"/>
    <lineage>
        <taxon>Eukaryota</taxon>
        <taxon>Metazoa</taxon>
        <taxon>Chordata</taxon>
        <taxon>Craniata</taxon>
        <taxon>Vertebrata</taxon>
        <taxon>Euteleostomi</taxon>
        <taxon>Actinopterygii</taxon>
        <taxon>Neopterygii</taxon>
        <taxon>Teleostei</taxon>
        <taxon>Protacanthopterygii</taxon>
        <taxon>Esociformes</taxon>
        <taxon>Umbridae</taxon>
        <taxon>Dallia</taxon>
    </lineage>
</organism>
<proteinExistence type="predicted"/>
<accession>A0ACC2HCJ8</accession>
<keyword evidence="2" id="KW-1185">Reference proteome</keyword>
<gene>
    <name evidence="1" type="ORF">DPEC_G00032750</name>
</gene>
<name>A0ACC2HCJ8_DALPE</name>
<sequence>MRVDLSHCPGWLPRQHSGVLSLKWELNITSHTKKAQKRQYCLRQFKKYKLPTTMTFNAYTAIIESILTSSITVGYAAATVKVKDRLLPIIRSAERTIGCKLTSITDLFKTRSLRRAAKIEADPSHPGNGLFRTLPSGRWLQSTKIKTSRHKKASSPRRMPTVSTVDNITHATGICSRMLSSW</sequence>
<comment type="caution">
    <text evidence="1">The sequence shown here is derived from an EMBL/GenBank/DDBJ whole genome shotgun (WGS) entry which is preliminary data.</text>
</comment>
<evidence type="ECO:0000313" key="2">
    <source>
        <dbReference type="Proteomes" id="UP001157502"/>
    </source>
</evidence>
<reference evidence="1" key="1">
    <citation type="submission" date="2021-05" db="EMBL/GenBank/DDBJ databases">
        <authorList>
            <person name="Pan Q."/>
            <person name="Jouanno E."/>
            <person name="Zahm M."/>
            <person name="Klopp C."/>
            <person name="Cabau C."/>
            <person name="Louis A."/>
            <person name="Berthelot C."/>
            <person name="Parey E."/>
            <person name="Roest Crollius H."/>
            <person name="Montfort J."/>
            <person name="Robinson-Rechavi M."/>
            <person name="Bouchez O."/>
            <person name="Lampietro C."/>
            <person name="Lopez Roques C."/>
            <person name="Donnadieu C."/>
            <person name="Postlethwait J."/>
            <person name="Bobe J."/>
            <person name="Dillon D."/>
            <person name="Chandos A."/>
            <person name="von Hippel F."/>
            <person name="Guiguen Y."/>
        </authorList>
    </citation>
    <scope>NUCLEOTIDE SEQUENCE</scope>
    <source>
        <strain evidence="1">YG-Jan2019</strain>
    </source>
</reference>
<dbReference type="EMBL" id="CM055730">
    <property type="protein sequence ID" value="KAJ8013723.1"/>
    <property type="molecule type" value="Genomic_DNA"/>
</dbReference>
<dbReference type="Proteomes" id="UP001157502">
    <property type="component" value="Chromosome 3"/>
</dbReference>
<evidence type="ECO:0000313" key="1">
    <source>
        <dbReference type="EMBL" id="KAJ8013723.1"/>
    </source>
</evidence>